<sequence>MQRPICVTIQLQRSASIPRPFNGLRRQAGVVSLNFKIAIVTIVAASLGAGGYIGYRALGSHMATQASPQVVYSPRADGKPEILPFPGKPSPPFSDAEKLPAEDTTSPPPVKGWNGEAKPLPATKPASGKPTQAPIDLKPPPRPVSEPASPAPSRQAEPQRASNMSEELADCEKQSFFTRITCREKVRWKHCQGRWDEVPGCETKHAEREKNSK</sequence>
<dbReference type="RefSeq" id="WP_284099378.1">
    <property type="nucleotide sequence ID" value="NZ_JARRAF010000003.1"/>
</dbReference>
<comment type="caution">
    <text evidence="3">The sequence shown here is derived from an EMBL/GenBank/DDBJ whole genome shotgun (WGS) entry which is preliminary data.</text>
</comment>
<keyword evidence="2" id="KW-1133">Transmembrane helix</keyword>
<keyword evidence="4" id="KW-1185">Reference proteome</keyword>
<accession>A0ABT7DT00</accession>
<protein>
    <submittedName>
        <fullName evidence="3">Uncharacterized protein</fullName>
    </submittedName>
</protein>
<evidence type="ECO:0000313" key="4">
    <source>
        <dbReference type="Proteomes" id="UP001172778"/>
    </source>
</evidence>
<evidence type="ECO:0000256" key="2">
    <source>
        <dbReference type="SAM" id="Phobius"/>
    </source>
</evidence>
<evidence type="ECO:0000313" key="3">
    <source>
        <dbReference type="EMBL" id="MDK2123089.1"/>
    </source>
</evidence>
<keyword evidence="2" id="KW-0812">Transmembrane</keyword>
<organism evidence="3 4">
    <name type="scientific">Parachitinimonas caeni</name>
    <dbReference type="NCBI Taxonomy" id="3031301"/>
    <lineage>
        <taxon>Bacteria</taxon>
        <taxon>Pseudomonadati</taxon>
        <taxon>Pseudomonadota</taxon>
        <taxon>Betaproteobacteria</taxon>
        <taxon>Neisseriales</taxon>
        <taxon>Chitinibacteraceae</taxon>
        <taxon>Parachitinimonas</taxon>
    </lineage>
</organism>
<keyword evidence="2" id="KW-0472">Membrane</keyword>
<proteinExistence type="predicted"/>
<name>A0ABT7DT00_9NEIS</name>
<dbReference type="Proteomes" id="UP001172778">
    <property type="component" value="Unassembled WGS sequence"/>
</dbReference>
<feature type="region of interest" description="Disordered" evidence="1">
    <location>
        <begin position="73"/>
        <end position="169"/>
    </location>
</feature>
<feature type="compositionally biased region" description="Low complexity" evidence="1">
    <location>
        <begin position="145"/>
        <end position="154"/>
    </location>
</feature>
<feature type="transmembrane region" description="Helical" evidence="2">
    <location>
        <begin position="35"/>
        <end position="55"/>
    </location>
</feature>
<gene>
    <name evidence="3" type="ORF">PZA18_03365</name>
</gene>
<evidence type="ECO:0000256" key="1">
    <source>
        <dbReference type="SAM" id="MobiDB-lite"/>
    </source>
</evidence>
<reference evidence="3" key="1">
    <citation type="submission" date="2023-03" db="EMBL/GenBank/DDBJ databases">
        <title>Chitinimonas shenzhenensis gen. nov., sp. nov., a novel member of family Burkholderiaceae isolated from activated sludge collected in Shen Zhen, China.</title>
        <authorList>
            <person name="Wang X."/>
        </authorList>
    </citation>
    <scope>NUCLEOTIDE SEQUENCE</scope>
    <source>
        <strain evidence="3">DQS-5</strain>
    </source>
</reference>
<dbReference type="EMBL" id="JARRAF010000003">
    <property type="protein sequence ID" value="MDK2123089.1"/>
    <property type="molecule type" value="Genomic_DNA"/>
</dbReference>